<evidence type="ECO:0000313" key="2">
    <source>
        <dbReference type="Proteomes" id="UP000215144"/>
    </source>
</evidence>
<dbReference type="AlphaFoldDB" id="A0A239XNU4"/>
<dbReference type="GeneID" id="301157007"/>
<organism evidence="1 2">
    <name type="scientific">Streptococcus acidominimus</name>
    <dbReference type="NCBI Taxonomy" id="1326"/>
    <lineage>
        <taxon>Bacteria</taxon>
        <taxon>Bacillati</taxon>
        <taxon>Bacillota</taxon>
        <taxon>Bacilli</taxon>
        <taxon>Lactobacillales</taxon>
        <taxon>Streptococcaceae</taxon>
        <taxon>Streptococcus</taxon>
    </lineage>
</organism>
<name>A0A239XNU4_STRAI</name>
<dbReference type="OrthoDB" id="2224388at2"/>
<evidence type="ECO:0000313" key="1">
    <source>
        <dbReference type="EMBL" id="SNV47753.1"/>
    </source>
</evidence>
<dbReference type="EMBL" id="LT906454">
    <property type="protein sequence ID" value="SNV47753.1"/>
    <property type="molecule type" value="Genomic_DNA"/>
</dbReference>
<sequence length="66" mass="7947">MNKDTVIKRLREELKMPKFNAFFEEKDYSEADYQQLKTDLLNYYRDYVDNVEADFQGGLKTNDGRK</sequence>
<dbReference type="KEGG" id="saco:SAME_02424"/>
<protein>
    <submittedName>
        <fullName evidence="1">Uncharacterized protein</fullName>
    </submittedName>
</protein>
<proteinExistence type="predicted"/>
<reference evidence="1 2" key="1">
    <citation type="submission" date="2017-06" db="EMBL/GenBank/DDBJ databases">
        <authorList>
            <consortium name="Pathogen Informatics"/>
        </authorList>
    </citation>
    <scope>NUCLEOTIDE SEQUENCE [LARGE SCALE GENOMIC DNA]</scope>
    <source>
        <strain evidence="1 2">NCTC11291</strain>
    </source>
</reference>
<accession>A0A239XNU4</accession>
<dbReference type="RefSeq" id="WP_017769319.1">
    <property type="nucleotide sequence ID" value="NZ_LT906454.1"/>
</dbReference>
<dbReference type="Proteomes" id="UP000215144">
    <property type="component" value="Chromosome 1"/>
</dbReference>
<gene>
    <name evidence="1" type="ORF">SAMEA4504048_02424</name>
</gene>